<evidence type="ECO:0000313" key="2">
    <source>
        <dbReference type="Proteomes" id="UP000000248"/>
    </source>
</evidence>
<keyword evidence="2" id="KW-1185">Reference proteome</keyword>
<sequence>MLLNGLTAITVQNQCGGIGFIGLTSPKNYKNHIVKIIFYQFKKLSISILIKENIYVEHI</sequence>
<reference evidence="1 2" key="1">
    <citation type="journal article" date="2007" name="Nat. Biotechnol.">
        <title>Genome sequence and identification of candidate vaccine antigens from the animal pathogen Dichelobacter nodosus.</title>
        <authorList>
            <person name="Myers G.S."/>
            <person name="Parker D."/>
            <person name="Al-Hasani K."/>
            <person name="Kennan R.M."/>
            <person name="Seemann T."/>
            <person name="Ren Q."/>
            <person name="Badger J.H."/>
            <person name="Selengut J.D."/>
            <person name="Deboy R.T."/>
            <person name="Tettelin H."/>
            <person name="Boyce J.D."/>
            <person name="McCarl V.P."/>
            <person name="Han X."/>
            <person name="Nelson W.C."/>
            <person name="Madupu R."/>
            <person name="Mohamoud Y."/>
            <person name="Holley T."/>
            <person name="Fedorova N."/>
            <person name="Khouri H."/>
            <person name="Bottomley S.P."/>
            <person name="Whittington R.J."/>
            <person name="Adler B."/>
            <person name="Songer J.G."/>
            <person name="Rood J.I."/>
            <person name="Paulsen I.T."/>
        </authorList>
    </citation>
    <scope>NUCLEOTIDE SEQUENCE [LARGE SCALE GENOMIC DNA]</scope>
    <source>
        <strain evidence="1 2">VCS1703A</strain>
    </source>
</reference>
<evidence type="ECO:0000313" key="1">
    <source>
        <dbReference type="EMBL" id="ABQ13136.1"/>
    </source>
</evidence>
<dbReference type="AlphaFoldDB" id="A5EXG8"/>
<dbReference type="Proteomes" id="UP000000248">
    <property type="component" value="Chromosome"/>
</dbReference>
<organism evidence="1 2">
    <name type="scientific">Dichelobacter nodosus (strain VCS1703A)</name>
    <dbReference type="NCBI Taxonomy" id="246195"/>
    <lineage>
        <taxon>Bacteria</taxon>
        <taxon>Pseudomonadati</taxon>
        <taxon>Pseudomonadota</taxon>
        <taxon>Gammaproteobacteria</taxon>
        <taxon>Cardiobacteriales</taxon>
        <taxon>Cardiobacteriaceae</taxon>
        <taxon>Dichelobacter</taxon>
    </lineage>
</organism>
<dbReference type="EMBL" id="CP000513">
    <property type="protein sequence ID" value="ABQ13136.1"/>
    <property type="molecule type" value="Genomic_DNA"/>
</dbReference>
<dbReference type="KEGG" id="dno:DNO_1185"/>
<name>A5EXG8_DICNV</name>
<dbReference type="STRING" id="246195.DNO_1185"/>
<protein>
    <submittedName>
        <fullName evidence="1">Uncharacterized protein</fullName>
    </submittedName>
</protein>
<dbReference type="HOGENOM" id="CLU_2953004_0_0_6"/>
<gene>
    <name evidence="1" type="ordered locus">DNO_1185</name>
</gene>
<accession>A5EXG8</accession>
<proteinExistence type="predicted"/>